<comment type="caution">
    <text evidence="3">The sequence shown here is derived from an EMBL/GenBank/DDBJ whole genome shotgun (WGS) entry which is preliminary data.</text>
</comment>
<feature type="signal peptide" evidence="1">
    <location>
        <begin position="1"/>
        <end position="18"/>
    </location>
</feature>
<reference evidence="3 4" key="1">
    <citation type="submission" date="2024-01" db="EMBL/GenBank/DDBJ databases">
        <title>The genome of the rayed Mediterranean limpet Patella caerulea (Linnaeus, 1758).</title>
        <authorList>
            <person name="Anh-Thu Weber A."/>
            <person name="Halstead-Nussloch G."/>
        </authorList>
    </citation>
    <scope>NUCLEOTIDE SEQUENCE [LARGE SCALE GENOMIC DNA]</scope>
    <source>
        <strain evidence="3">AATW-2023a</strain>
        <tissue evidence="3">Whole specimen</tissue>
    </source>
</reference>
<evidence type="ECO:0000313" key="3">
    <source>
        <dbReference type="EMBL" id="KAK6166357.1"/>
    </source>
</evidence>
<evidence type="ECO:0000313" key="4">
    <source>
        <dbReference type="Proteomes" id="UP001347796"/>
    </source>
</evidence>
<accession>A0AAN8FXN0</accession>
<sequence>MQTLIFFLVSFGFHGVVPKCPDIMFKLIPFKDTLVDNTKQLYTNLTVKECGEKCVASENCASFSYKLGTGGKLNECYVFEKRVWSGQSGQLYDGLVTYWRLEGESGKCERDETAMYIP</sequence>
<dbReference type="EMBL" id="JAZGQO010000021">
    <property type="protein sequence ID" value="KAK6166357.1"/>
    <property type="molecule type" value="Genomic_DNA"/>
</dbReference>
<dbReference type="InterPro" id="IPR003609">
    <property type="entry name" value="Pan_app"/>
</dbReference>
<keyword evidence="1" id="KW-0732">Signal</keyword>
<dbReference type="Pfam" id="PF00024">
    <property type="entry name" value="PAN_1"/>
    <property type="match status" value="1"/>
</dbReference>
<evidence type="ECO:0000259" key="2">
    <source>
        <dbReference type="PROSITE" id="PS50948"/>
    </source>
</evidence>
<feature type="chain" id="PRO_5042931198" description="Apple domain-containing protein" evidence="1">
    <location>
        <begin position="19"/>
        <end position="118"/>
    </location>
</feature>
<dbReference type="PROSITE" id="PS50948">
    <property type="entry name" value="PAN"/>
    <property type="match status" value="1"/>
</dbReference>
<evidence type="ECO:0000256" key="1">
    <source>
        <dbReference type="SAM" id="SignalP"/>
    </source>
</evidence>
<name>A0AAN8FXN0_PATCE</name>
<feature type="domain" description="Apple" evidence="2">
    <location>
        <begin position="20"/>
        <end position="96"/>
    </location>
</feature>
<gene>
    <name evidence="3" type="ORF">SNE40_023074</name>
</gene>
<protein>
    <recommendedName>
        <fullName evidence="2">Apple domain-containing protein</fullName>
    </recommendedName>
</protein>
<proteinExistence type="predicted"/>
<dbReference type="AlphaFoldDB" id="A0AAN8FXN0"/>
<organism evidence="3 4">
    <name type="scientific">Patella caerulea</name>
    <name type="common">Rayed Mediterranean limpet</name>
    <dbReference type="NCBI Taxonomy" id="87958"/>
    <lineage>
        <taxon>Eukaryota</taxon>
        <taxon>Metazoa</taxon>
        <taxon>Spiralia</taxon>
        <taxon>Lophotrochozoa</taxon>
        <taxon>Mollusca</taxon>
        <taxon>Gastropoda</taxon>
        <taxon>Patellogastropoda</taxon>
        <taxon>Patelloidea</taxon>
        <taxon>Patellidae</taxon>
        <taxon>Patella</taxon>
    </lineage>
</organism>
<dbReference type="Proteomes" id="UP001347796">
    <property type="component" value="Unassembled WGS sequence"/>
</dbReference>
<keyword evidence="4" id="KW-1185">Reference proteome</keyword>